<dbReference type="GO" id="GO:0005975">
    <property type="term" value="P:carbohydrate metabolic process"/>
    <property type="evidence" value="ECO:0007669"/>
    <property type="project" value="UniProtKB-ARBA"/>
</dbReference>
<proteinExistence type="predicted"/>
<dbReference type="RefSeq" id="WP_127051215.1">
    <property type="nucleotide sequence ID" value="NZ_RZGZ01000005.1"/>
</dbReference>
<evidence type="ECO:0000256" key="2">
    <source>
        <dbReference type="SAM" id="SignalP"/>
    </source>
</evidence>
<dbReference type="InterPro" id="IPR000601">
    <property type="entry name" value="PKD_dom"/>
</dbReference>
<feature type="compositionally biased region" description="Polar residues" evidence="1">
    <location>
        <begin position="58"/>
        <end position="73"/>
    </location>
</feature>
<dbReference type="AlphaFoldDB" id="A0A3S0WV38"/>
<dbReference type="PROSITE" id="PS50093">
    <property type="entry name" value="PKD"/>
    <property type="match status" value="1"/>
</dbReference>
<name>A0A3S0WV38_9MICO</name>
<feature type="region of interest" description="Disordered" evidence="1">
    <location>
        <begin position="51"/>
        <end position="90"/>
    </location>
</feature>
<dbReference type="Proteomes" id="UP000274909">
    <property type="component" value="Unassembled WGS sequence"/>
</dbReference>
<protein>
    <recommendedName>
        <fullName evidence="3">PKD domain-containing protein</fullName>
    </recommendedName>
</protein>
<dbReference type="InterPro" id="IPR013783">
    <property type="entry name" value="Ig-like_fold"/>
</dbReference>
<keyword evidence="5" id="KW-1185">Reference proteome</keyword>
<dbReference type="Gene3D" id="2.60.40.10">
    <property type="entry name" value="Immunoglobulins"/>
    <property type="match status" value="1"/>
</dbReference>
<dbReference type="InterPro" id="IPR035986">
    <property type="entry name" value="PKD_dom_sf"/>
</dbReference>
<accession>A0A3S0WV38</accession>
<gene>
    <name evidence="4" type="ORF">ELQ94_15095</name>
</gene>
<feature type="chain" id="PRO_5018550562" description="PKD domain-containing protein" evidence="2">
    <location>
        <begin position="22"/>
        <end position="269"/>
    </location>
</feature>
<dbReference type="EMBL" id="RZGZ01000005">
    <property type="protein sequence ID" value="RUQ97503.1"/>
    <property type="molecule type" value="Genomic_DNA"/>
</dbReference>
<feature type="signal peptide" evidence="2">
    <location>
        <begin position="1"/>
        <end position="21"/>
    </location>
</feature>
<dbReference type="OrthoDB" id="5192284at2"/>
<dbReference type="SUPFAM" id="SSF49299">
    <property type="entry name" value="PKD domain"/>
    <property type="match status" value="1"/>
</dbReference>
<evidence type="ECO:0000313" key="5">
    <source>
        <dbReference type="Proteomes" id="UP000274909"/>
    </source>
</evidence>
<evidence type="ECO:0000256" key="1">
    <source>
        <dbReference type="SAM" id="MobiDB-lite"/>
    </source>
</evidence>
<keyword evidence="2" id="KW-0732">Signal</keyword>
<comment type="caution">
    <text evidence="4">The sequence shown here is derived from an EMBL/GenBank/DDBJ whole genome shotgun (WGS) entry which is preliminary data.</text>
</comment>
<evidence type="ECO:0000259" key="3">
    <source>
        <dbReference type="PROSITE" id="PS50093"/>
    </source>
</evidence>
<feature type="domain" description="PKD" evidence="3">
    <location>
        <begin position="166"/>
        <end position="218"/>
    </location>
</feature>
<organism evidence="4 5">
    <name type="scientific">Labedella endophytica</name>
    <dbReference type="NCBI Taxonomy" id="1523160"/>
    <lineage>
        <taxon>Bacteria</taxon>
        <taxon>Bacillati</taxon>
        <taxon>Actinomycetota</taxon>
        <taxon>Actinomycetes</taxon>
        <taxon>Micrococcales</taxon>
        <taxon>Microbacteriaceae</taxon>
        <taxon>Labedella</taxon>
    </lineage>
</organism>
<reference evidence="4 5" key="1">
    <citation type="submission" date="2018-12" db="EMBL/GenBank/DDBJ databases">
        <authorList>
            <person name="Li F."/>
        </authorList>
    </citation>
    <scope>NUCLEOTIDE SEQUENCE [LARGE SCALE GENOMIC DNA]</scope>
    <source>
        <strain evidence="4 5">EGI 6500705</strain>
    </source>
</reference>
<evidence type="ECO:0000313" key="4">
    <source>
        <dbReference type="EMBL" id="RUQ97503.1"/>
    </source>
</evidence>
<sequence length="269" mass="27860">MAVTRLLLIAFLVVAALPHQGAPLPDDPACGEGGAASGLCVDPGISDGSVDLSGSEGFGSSDQGPGQNDTGSDGATRGDGGSADPRDIQDSLRCGETSLCRDTYGASPVPTITLADLASFSPTAPTIRTEPDGWALRGLPINAIADTAVNSHDGTLLDHPVTVRFTPHTYRWDWGDGTTTSTTTAGSTWEDVDLPRFSETATSHVYIERGTVTVTLHVDYSVEYQLDGDAWTSVTGTVNATSTDRIYVGTATTVIVPDDCNADPLGIGC</sequence>